<evidence type="ECO:0000256" key="1">
    <source>
        <dbReference type="SAM" id="MobiDB-lite"/>
    </source>
</evidence>
<feature type="compositionally biased region" description="Basic and acidic residues" evidence="1">
    <location>
        <begin position="101"/>
        <end position="110"/>
    </location>
</feature>
<dbReference type="Proteomes" id="UP000434101">
    <property type="component" value="Unassembled WGS sequence"/>
</dbReference>
<dbReference type="OrthoDB" id="35104at2157"/>
<dbReference type="RefSeq" id="WP_160066313.1">
    <property type="nucleotide sequence ID" value="NZ_WUYX01000053.1"/>
</dbReference>
<dbReference type="AlphaFoldDB" id="A0A6B0VPE4"/>
<gene>
    <name evidence="2" type="ORF">GS429_15840</name>
</gene>
<sequence>MTRRLTPGERIVTHPCPECDWRGEAKKPIYEGEFPDPTQIAVRYECNCGCRFDVLEDGGSVELVEHSDDIEQLIAEDLHRLNEHEHTRGIETPYWVPSFDESTREVGDDQ</sequence>
<accession>A0A6B0VPE4</accession>
<evidence type="ECO:0000313" key="3">
    <source>
        <dbReference type="Proteomes" id="UP000434101"/>
    </source>
</evidence>
<keyword evidence="3" id="KW-1185">Reference proteome</keyword>
<organism evidence="2 3">
    <name type="scientific">Natronorubrum halalkaliphilum</name>
    <dbReference type="NCBI Taxonomy" id="2691917"/>
    <lineage>
        <taxon>Archaea</taxon>
        <taxon>Methanobacteriati</taxon>
        <taxon>Methanobacteriota</taxon>
        <taxon>Stenosarchaea group</taxon>
        <taxon>Halobacteria</taxon>
        <taxon>Halobacteriales</taxon>
        <taxon>Natrialbaceae</taxon>
        <taxon>Natronorubrum</taxon>
    </lineage>
</organism>
<dbReference type="EMBL" id="WUYX01000053">
    <property type="protein sequence ID" value="MXV63500.1"/>
    <property type="molecule type" value="Genomic_DNA"/>
</dbReference>
<protein>
    <submittedName>
        <fullName evidence="2">Uncharacterized protein</fullName>
    </submittedName>
</protein>
<name>A0A6B0VPE4_9EURY</name>
<comment type="caution">
    <text evidence="2">The sequence shown here is derived from an EMBL/GenBank/DDBJ whole genome shotgun (WGS) entry which is preliminary data.</text>
</comment>
<reference evidence="2 3" key="1">
    <citation type="submission" date="2020-01" db="EMBL/GenBank/DDBJ databases">
        <title>Natronorubrum sp. JWXQ-INN 674 isolated from Inner Mongolia Autonomous Region of China.</title>
        <authorList>
            <person name="Xue Q."/>
        </authorList>
    </citation>
    <scope>NUCLEOTIDE SEQUENCE [LARGE SCALE GENOMIC DNA]</scope>
    <source>
        <strain evidence="2 3">JWXQ-INN-674</strain>
    </source>
</reference>
<evidence type="ECO:0000313" key="2">
    <source>
        <dbReference type="EMBL" id="MXV63500.1"/>
    </source>
</evidence>
<feature type="region of interest" description="Disordered" evidence="1">
    <location>
        <begin position="91"/>
        <end position="110"/>
    </location>
</feature>
<proteinExistence type="predicted"/>